<dbReference type="EMBL" id="SIXI01000004">
    <property type="protein sequence ID" value="TBO30033.1"/>
    <property type="molecule type" value="Genomic_DNA"/>
</dbReference>
<dbReference type="NCBIfam" id="TIGR02595">
    <property type="entry name" value="PEP_CTERM"/>
    <property type="match status" value="1"/>
</dbReference>
<proteinExistence type="predicted"/>
<evidence type="ECO:0000313" key="4">
    <source>
        <dbReference type="Proteomes" id="UP000292120"/>
    </source>
</evidence>
<evidence type="ECO:0000259" key="2">
    <source>
        <dbReference type="Pfam" id="PF22494"/>
    </source>
</evidence>
<dbReference type="Pfam" id="PF22494">
    <property type="entry name" value="choice_anch_I"/>
    <property type="match status" value="1"/>
</dbReference>
<sequence>MKSRALPLHARLPACLPARLSTRLSLVAALALTALAPTAQAQSFSNVLQGASLAWTHVHAANNGGTAGFLSEIVAHDRVNGQLWVSGVTGIDVLDATTGSRIDHINTSAFGSVNSVAIHNGVAALALEASARTSPGTVQFYDTRTRQLTGSVTVGALPDMLTFTPDGSRVLVANEGTPSSYGARLADSGGHRNYGLSAQDPAGSVSIIDVRTRTVTATATLGGVPTTGSHLRTNTGMDAEPEYIAVNRAGTQAYVSLQEANGMGVLDLQTGTFSKVVGLGAKDFGAAGNSIDPLNNGTVKFSNVNAKGLYMPDGMAAMERNGQTYVLMANEGDFREDDADRSAGSSFGGTGELANLRVSNTDSSSGNLLAAGARSFSIRDADGNLVYDSGDTLDKAAFEAGLYDDNRSRDKGVEPEGIEVLTLNGRTIAFVGLERTTQSAVAAFDVTDPTQVSFLRLLVASGQQAPEGLEAFEQGGRYYLAWSAEGGSLNTGNRTTVFDLGAVAAVPEPGTYSLLLTALGLGAVIRRWRTKTAV</sequence>
<name>A0A4Q9GWQ5_9BURK</name>
<accession>A0A4Q9GWQ5</accession>
<keyword evidence="1" id="KW-0732">Signal</keyword>
<organism evidence="3 4">
    <name type="scientific">Aquabacterium lacunae</name>
    <dbReference type="NCBI Taxonomy" id="2528630"/>
    <lineage>
        <taxon>Bacteria</taxon>
        <taxon>Pseudomonadati</taxon>
        <taxon>Pseudomonadota</taxon>
        <taxon>Betaproteobacteria</taxon>
        <taxon>Burkholderiales</taxon>
        <taxon>Aquabacterium</taxon>
    </lineage>
</organism>
<dbReference type="AlphaFoldDB" id="A0A4Q9GWQ5"/>
<keyword evidence="4" id="KW-1185">Reference proteome</keyword>
<dbReference type="InterPro" id="IPR055188">
    <property type="entry name" value="Choice_anch_I"/>
</dbReference>
<dbReference type="InterPro" id="IPR013424">
    <property type="entry name" value="Ice-binding_C"/>
</dbReference>
<comment type="caution">
    <text evidence="3">The sequence shown here is derived from an EMBL/GenBank/DDBJ whole genome shotgun (WGS) entry which is preliminary data.</text>
</comment>
<gene>
    <name evidence="3" type="ORF">EYS42_09965</name>
</gene>
<dbReference type="InterPro" id="IPR052956">
    <property type="entry name" value="Mesenchyme-surface_protein"/>
</dbReference>
<evidence type="ECO:0000256" key="1">
    <source>
        <dbReference type="SAM" id="SignalP"/>
    </source>
</evidence>
<dbReference type="Proteomes" id="UP000292120">
    <property type="component" value="Unassembled WGS sequence"/>
</dbReference>
<dbReference type="InterPro" id="IPR015943">
    <property type="entry name" value="WD40/YVTN_repeat-like_dom_sf"/>
</dbReference>
<evidence type="ECO:0000313" key="3">
    <source>
        <dbReference type="EMBL" id="TBO30033.1"/>
    </source>
</evidence>
<feature type="domain" description="Choice-of-anchor I" evidence="2">
    <location>
        <begin position="71"/>
        <end position="455"/>
    </location>
</feature>
<dbReference type="SUPFAM" id="SSF51004">
    <property type="entry name" value="C-terminal (heme d1) domain of cytochrome cd1-nitrite reductase"/>
    <property type="match status" value="1"/>
</dbReference>
<dbReference type="RefSeq" id="WP_130968027.1">
    <property type="nucleotide sequence ID" value="NZ_SIXI01000004.1"/>
</dbReference>
<dbReference type="PANTHER" id="PTHR46928:SF1">
    <property type="entry name" value="MESENCHYME-SPECIFIC CELL SURFACE GLYCOPROTEIN"/>
    <property type="match status" value="1"/>
</dbReference>
<dbReference type="PANTHER" id="PTHR46928">
    <property type="entry name" value="MESENCHYME-SPECIFIC CELL SURFACE GLYCOPROTEIN"/>
    <property type="match status" value="1"/>
</dbReference>
<dbReference type="Gene3D" id="2.130.10.10">
    <property type="entry name" value="YVTN repeat-like/Quinoprotein amine dehydrogenase"/>
    <property type="match status" value="1"/>
</dbReference>
<feature type="signal peptide" evidence="1">
    <location>
        <begin position="1"/>
        <end position="41"/>
    </location>
</feature>
<feature type="chain" id="PRO_5020956908" evidence="1">
    <location>
        <begin position="42"/>
        <end position="534"/>
    </location>
</feature>
<dbReference type="NCBIfam" id="NF038117">
    <property type="entry name" value="choice_anch_I"/>
    <property type="match status" value="1"/>
</dbReference>
<protein>
    <submittedName>
        <fullName evidence="3">PEP-CTERM sorting domain-containing protein</fullName>
    </submittedName>
</protein>
<reference evidence="3 4" key="1">
    <citation type="submission" date="2019-02" db="EMBL/GenBank/DDBJ databases">
        <title>Aquabacterium sp. strain KMB7.</title>
        <authorList>
            <person name="Chen W.-M."/>
        </authorList>
    </citation>
    <scope>NUCLEOTIDE SEQUENCE [LARGE SCALE GENOMIC DNA]</scope>
    <source>
        <strain evidence="3 4">KMB7</strain>
    </source>
</reference>
<dbReference type="OrthoDB" id="8674919at2"/>
<dbReference type="InterPro" id="IPR011048">
    <property type="entry name" value="Haem_d1_sf"/>
</dbReference>
<dbReference type="SUPFAM" id="SSF63825">
    <property type="entry name" value="YWTD domain"/>
    <property type="match status" value="1"/>
</dbReference>